<dbReference type="Proteomes" id="UP000075243">
    <property type="component" value="Unassembled WGS sequence"/>
</dbReference>
<keyword evidence="2" id="KW-1185">Reference proteome</keyword>
<name>A0A151SAX3_CAJCA</name>
<gene>
    <name evidence="1" type="ORF">KK1_026274</name>
</gene>
<accession>A0A151SAX3</accession>
<evidence type="ECO:0000313" key="2">
    <source>
        <dbReference type="Proteomes" id="UP000075243"/>
    </source>
</evidence>
<dbReference type="EMBL" id="KQ483431">
    <property type="protein sequence ID" value="KYP51917.1"/>
    <property type="molecule type" value="Genomic_DNA"/>
</dbReference>
<dbReference type="Gramene" id="C.cajan_24800.t">
    <property type="protein sequence ID" value="C.cajan_24800.t.cds1"/>
    <property type="gene ID" value="C.cajan_24800"/>
</dbReference>
<sequence length="55" mass="6034">MATVISMLQSEIVNLPPPTKPAFTLRHNMLRSMSFAKSNGLNSLNFVSISSIQGR</sequence>
<evidence type="ECO:0000313" key="1">
    <source>
        <dbReference type="EMBL" id="KYP51917.1"/>
    </source>
</evidence>
<protein>
    <submittedName>
        <fullName evidence="1">Uncharacterized protein</fullName>
    </submittedName>
</protein>
<organism evidence="1 2">
    <name type="scientific">Cajanus cajan</name>
    <name type="common">Pigeon pea</name>
    <name type="synonym">Cajanus indicus</name>
    <dbReference type="NCBI Taxonomy" id="3821"/>
    <lineage>
        <taxon>Eukaryota</taxon>
        <taxon>Viridiplantae</taxon>
        <taxon>Streptophyta</taxon>
        <taxon>Embryophyta</taxon>
        <taxon>Tracheophyta</taxon>
        <taxon>Spermatophyta</taxon>
        <taxon>Magnoliopsida</taxon>
        <taxon>eudicotyledons</taxon>
        <taxon>Gunneridae</taxon>
        <taxon>Pentapetalae</taxon>
        <taxon>rosids</taxon>
        <taxon>fabids</taxon>
        <taxon>Fabales</taxon>
        <taxon>Fabaceae</taxon>
        <taxon>Papilionoideae</taxon>
        <taxon>50 kb inversion clade</taxon>
        <taxon>NPAAA clade</taxon>
        <taxon>indigoferoid/millettioid clade</taxon>
        <taxon>Phaseoleae</taxon>
        <taxon>Cajanus</taxon>
    </lineage>
</organism>
<proteinExistence type="predicted"/>
<dbReference type="AlphaFoldDB" id="A0A151SAX3"/>
<reference evidence="1" key="1">
    <citation type="journal article" date="2012" name="Nat. Biotechnol.">
        <title>Draft genome sequence of pigeonpea (Cajanus cajan), an orphan legume crop of resource-poor farmers.</title>
        <authorList>
            <person name="Varshney R.K."/>
            <person name="Chen W."/>
            <person name="Li Y."/>
            <person name="Bharti A.K."/>
            <person name="Saxena R.K."/>
            <person name="Schlueter J.A."/>
            <person name="Donoghue M.T."/>
            <person name="Azam S."/>
            <person name="Fan G."/>
            <person name="Whaley A.M."/>
            <person name="Farmer A.D."/>
            <person name="Sheridan J."/>
            <person name="Iwata A."/>
            <person name="Tuteja R."/>
            <person name="Penmetsa R.V."/>
            <person name="Wu W."/>
            <person name="Upadhyaya H.D."/>
            <person name="Yang S.P."/>
            <person name="Shah T."/>
            <person name="Saxena K.B."/>
            <person name="Michael T."/>
            <person name="McCombie W.R."/>
            <person name="Yang B."/>
            <person name="Zhang G."/>
            <person name="Yang H."/>
            <person name="Wang J."/>
            <person name="Spillane C."/>
            <person name="Cook D.R."/>
            <person name="May G.D."/>
            <person name="Xu X."/>
            <person name="Jackson S.A."/>
        </authorList>
    </citation>
    <scope>NUCLEOTIDE SEQUENCE [LARGE SCALE GENOMIC DNA]</scope>
</reference>